<keyword evidence="2" id="KW-0732">Signal</keyword>
<dbReference type="InterPro" id="IPR035976">
    <property type="entry name" value="Sushi/SCR/CCP_sf"/>
</dbReference>
<proteinExistence type="predicted"/>
<dbReference type="Gene3D" id="2.10.70.10">
    <property type="entry name" value="Complement Module, domain 1"/>
    <property type="match status" value="3"/>
</dbReference>
<evidence type="ECO:0000313" key="7">
    <source>
        <dbReference type="Proteomes" id="UP000694381"/>
    </source>
</evidence>
<dbReference type="GO" id="GO:0006956">
    <property type="term" value="P:complement activation"/>
    <property type="evidence" value="ECO:0007669"/>
    <property type="project" value="TreeGrafter"/>
</dbReference>
<keyword evidence="7" id="KW-1185">Reference proteome</keyword>
<dbReference type="InterPro" id="IPR000436">
    <property type="entry name" value="Sushi_SCR_CCP_dom"/>
</dbReference>
<evidence type="ECO:0000259" key="5">
    <source>
        <dbReference type="PROSITE" id="PS50923"/>
    </source>
</evidence>
<evidence type="ECO:0000313" key="6">
    <source>
        <dbReference type="Ensembl" id="ENSNGAP00000010166.1"/>
    </source>
</evidence>
<dbReference type="GO" id="GO:0005615">
    <property type="term" value="C:extracellular space"/>
    <property type="evidence" value="ECO:0007669"/>
    <property type="project" value="TreeGrafter"/>
</dbReference>
<name>A0A8C6QXU6_NANGA</name>
<feature type="domain" description="Sushi" evidence="5">
    <location>
        <begin position="127"/>
        <end position="184"/>
    </location>
</feature>
<reference evidence="6" key="1">
    <citation type="submission" date="2025-08" db="UniProtKB">
        <authorList>
            <consortium name="Ensembl"/>
        </authorList>
    </citation>
    <scope>IDENTIFICATION</scope>
</reference>
<dbReference type="Ensembl" id="ENSNGAT00000015690.1">
    <property type="protein sequence ID" value="ENSNGAP00000010166.1"/>
    <property type="gene ID" value="ENSNGAG00000012660.1"/>
</dbReference>
<dbReference type="SUPFAM" id="SSF57535">
    <property type="entry name" value="Complement control module/SCR domain"/>
    <property type="match status" value="2"/>
</dbReference>
<protein>
    <recommendedName>
        <fullName evidence="5">Sushi domain-containing protein</fullName>
    </recommendedName>
</protein>
<dbReference type="InterPro" id="IPR051503">
    <property type="entry name" value="ComplSys_Reg/VirEntry_Med"/>
</dbReference>
<dbReference type="FunFam" id="2.10.70.10:FF:000054">
    <property type="entry name" value="Complement inhibitory factor H"/>
    <property type="match status" value="1"/>
</dbReference>
<dbReference type="AlphaFoldDB" id="A0A8C6QXU6"/>
<comment type="caution">
    <text evidence="4">Lacks conserved residue(s) required for the propagation of feature annotation.</text>
</comment>
<keyword evidence="3 4" id="KW-1015">Disulfide bond</keyword>
<keyword evidence="1 4" id="KW-0768">Sushi</keyword>
<dbReference type="PANTHER" id="PTHR45785">
    <property type="entry name" value="COMPLEMENT FACTOR H-RELATED"/>
    <property type="match status" value="1"/>
</dbReference>
<dbReference type="Proteomes" id="UP000694381">
    <property type="component" value="Unassembled WGS sequence"/>
</dbReference>
<accession>A0A8C6QXU6</accession>
<organism evidence="6 7">
    <name type="scientific">Nannospalax galili</name>
    <name type="common">Northern Israeli blind subterranean mole rat</name>
    <name type="synonym">Spalax galili</name>
    <dbReference type="NCBI Taxonomy" id="1026970"/>
    <lineage>
        <taxon>Eukaryota</taxon>
        <taxon>Metazoa</taxon>
        <taxon>Chordata</taxon>
        <taxon>Craniata</taxon>
        <taxon>Vertebrata</taxon>
        <taxon>Euteleostomi</taxon>
        <taxon>Mammalia</taxon>
        <taxon>Eutheria</taxon>
        <taxon>Euarchontoglires</taxon>
        <taxon>Glires</taxon>
        <taxon>Rodentia</taxon>
        <taxon>Myomorpha</taxon>
        <taxon>Muroidea</taxon>
        <taxon>Spalacidae</taxon>
        <taxon>Spalacinae</taxon>
        <taxon>Nannospalax</taxon>
    </lineage>
</organism>
<reference evidence="6" key="2">
    <citation type="submission" date="2025-09" db="UniProtKB">
        <authorList>
            <consortium name="Ensembl"/>
        </authorList>
    </citation>
    <scope>IDENTIFICATION</scope>
</reference>
<evidence type="ECO:0000256" key="3">
    <source>
        <dbReference type="ARBA" id="ARBA00023157"/>
    </source>
</evidence>
<dbReference type="PANTHER" id="PTHR45785:SF7">
    <property type="entry name" value="COMPLEMENT FACTOR H"/>
    <property type="match status" value="1"/>
</dbReference>
<dbReference type="OMA" id="SCDHSFA"/>
<dbReference type="PROSITE" id="PS50923">
    <property type="entry name" value="SUSHI"/>
    <property type="match status" value="1"/>
</dbReference>
<dbReference type="GO" id="GO:0001851">
    <property type="term" value="F:complement component C3b binding"/>
    <property type="evidence" value="ECO:0007669"/>
    <property type="project" value="TreeGrafter"/>
</dbReference>
<dbReference type="FunFam" id="2.10.70.10:FF:000026">
    <property type="entry name" value="Complement inhibitory factor H"/>
    <property type="match status" value="1"/>
</dbReference>
<evidence type="ECO:0000256" key="2">
    <source>
        <dbReference type="ARBA" id="ARBA00022729"/>
    </source>
</evidence>
<dbReference type="GeneTree" id="ENSGT00940000154386"/>
<evidence type="ECO:0000256" key="4">
    <source>
        <dbReference type="PROSITE-ProRule" id="PRU00302"/>
    </source>
</evidence>
<evidence type="ECO:0000256" key="1">
    <source>
        <dbReference type="ARBA" id="ARBA00022659"/>
    </source>
</evidence>
<sequence>KSCGFPQINHEHLYYEDRYRADFPVPVRKQYSYYCNNAFVAPSGSYWDYTHCTIEGWIPEVPCLRQCVFQSVENGCSPYLEKLYVQDQSVKVECYPGCSLPNGQDTITYTENGWSPPPKCICVNLTGKCGPPPPTDSGDITSFPLPVYPPASSVEYQCQALYQLQGSKTITCRNGEWSEPPKCL</sequence>
<dbReference type="CDD" id="cd00033">
    <property type="entry name" value="CCP"/>
    <property type="match status" value="1"/>
</dbReference>
<feature type="disulfide bond" evidence="4">
    <location>
        <begin position="129"/>
        <end position="172"/>
    </location>
</feature>
<dbReference type="SMART" id="SM00032">
    <property type="entry name" value="CCP"/>
    <property type="match status" value="3"/>
</dbReference>
<dbReference type="Pfam" id="PF00084">
    <property type="entry name" value="Sushi"/>
    <property type="match status" value="2"/>
</dbReference>